<reference evidence="2 4" key="2">
    <citation type="journal article" date="2018" name="Plant J.">
        <title>The Physcomitrella patens chromosome-scale assembly reveals moss genome structure and evolution.</title>
        <authorList>
            <person name="Lang D."/>
            <person name="Ullrich K.K."/>
            <person name="Murat F."/>
            <person name="Fuchs J."/>
            <person name="Jenkins J."/>
            <person name="Haas F.B."/>
            <person name="Piednoel M."/>
            <person name="Gundlach H."/>
            <person name="Van Bel M."/>
            <person name="Meyberg R."/>
            <person name="Vives C."/>
            <person name="Morata J."/>
            <person name="Symeonidi A."/>
            <person name="Hiss M."/>
            <person name="Muchero W."/>
            <person name="Kamisugi Y."/>
            <person name="Saleh O."/>
            <person name="Blanc G."/>
            <person name="Decker E.L."/>
            <person name="van Gessel N."/>
            <person name="Grimwood J."/>
            <person name="Hayes R.D."/>
            <person name="Graham S.W."/>
            <person name="Gunter L.E."/>
            <person name="McDaniel S.F."/>
            <person name="Hoernstein S.N.W."/>
            <person name="Larsson A."/>
            <person name="Li F.W."/>
            <person name="Perroud P.F."/>
            <person name="Phillips J."/>
            <person name="Ranjan P."/>
            <person name="Rokshar D.S."/>
            <person name="Rothfels C.J."/>
            <person name="Schneider L."/>
            <person name="Shu S."/>
            <person name="Stevenson D.W."/>
            <person name="Thummler F."/>
            <person name="Tillich M."/>
            <person name="Villarreal Aguilar J.C."/>
            <person name="Widiez T."/>
            <person name="Wong G.K."/>
            <person name="Wymore A."/>
            <person name="Zhang Y."/>
            <person name="Zimmer A.D."/>
            <person name="Quatrano R.S."/>
            <person name="Mayer K.F.X."/>
            <person name="Goodstein D."/>
            <person name="Casacuberta J.M."/>
            <person name="Vandepoele K."/>
            <person name="Reski R."/>
            <person name="Cuming A.C."/>
            <person name="Tuskan G.A."/>
            <person name="Maumus F."/>
            <person name="Salse J."/>
            <person name="Schmutz J."/>
            <person name="Rensing S.A."/>
        </authorList>
    </citation>
    <scope>NUCLEOTIDE SEQUENCE [LARGE SCALE GENOMIC DNA]</scope>
    <source>
        <strain evidence="3 4">cv. Gransden 2004</strain>
    </source>
</reference>
<evidence type="ECO:0000256" key="1">
    <source>
        <dbReference type="SAM" id="SignalP"/>
    </source>
</evidence>
<dbReference type="InParanoid" id="A0A2K1IFM2"/>
<reference evidence="2 4" key="1">
    <citation type="journal article" date="2008" name="Science">
        <title>The Physcomitrella genome reveals evolutionary insights into the conquest of land by plants.</title>
        <authorList>
            <person name="Rensing S."/>
            <person name="Lang D."/>
            <person name="Zimmer A."/>
            <person name="Terry A."/>
            <person name="Salamov A."/>
            <person name="Shapiro H."/>
            <person name="Nishiyama T."/>
            <person name="Perroud P.-F."/>
            <person name="Lindquist E."/>
            <person name="Kamisugi Y."/>
            <person name="Tanahashi T."/>
            <person name="Sakakibara K."/>
            <person name="Fujita T."/>
            <person name="Oishi K."/>
            <person name="Shin-I T."/>
            <person name="Kuroki Y."/>
            <person name="Toyoda A."/>
            <person name="Suzuki Y."/>
            <person name="Hashimoto A."/>
            <person name="Yamaguchi K."/>
            <person name="Sugano A."/>
            <person name="Kohara Y."/>
            <person name="Fujiyama A."/>
            <person name="Anterola A."/>
            <person name="Aoki S."/>
            <person name="Ashton N."/>
            <person name="Barbazuk W.B."/>
            <person name="Barker E."/>
            <person name="Bennetzen J."/>
            <person name="Bezanilla M."/>
            <person name="Blankenship R."/>
            <person name="Cho S.H."/>
            <person name="Dutcher S."/>
            <person name="Estelle M."/>
            <person name="Fawcett J.A."/>
            <person name="Gundlach H."/>
            <person name="Hanada K."/>
            <person name="Heyl A."/>
            <person name="Hicks K.A."/>
            <person name="Hugh J."/>
            <person name="Lohr M."/>
            <person name="Mayer K."/>
            <person name="Melkozernov A."/>
            <person name="Murata T."/>
            <person name="Nelson D."/>
            <person name="Pils B."/>
            <person name="Prigge M."/>
            <person name="Reiss B."/>
            <person name="Renner T."/>
            <person name="Rombauts S."/>
            <person name="Rushton P."/>
            <person name="Sanderfoot A."/>
            <person name="Schween G."/>
            <person name="Shiu S.-H."/>
            <person name="Stueber K."/>
            <person name="Theodoulou F.L."/>
            <person name="Tu H."/>
            <person name="Van de Peer Y."/>
            <person name="Verrier P.J."/>
            <person name="Waters E."/>
            <person name="Wood A."/>
            <person name="Yang L."/>
            <person name="Cove D."/>
            <person name="Cuming A."/>
            <person name="Hasebe M."/>
            <person name="Lucas S."/>
            <person name="Mishler D.B."/>
            <person name="Reski R."/>
            <person name="Grigoriev I."/>
            <person name="Quatrano R.S."/>
            <person name="Boore J.L."/>
        </authorList>
    </citation>
    <scope>NUCLEOTIDE SEQUENCE [LARGE SCALE GENOMIC DNA]</scope>
    <source>
        <strain evidence="3 4">cv. Gransden 2004</strain>
    </source>
</reference>
<dbReference type="Gramene" id="Pp3c24_5250V3.1">
    <property type="protein sequence ID" value="PAC:32909658.CDS.1"/>
    <property type="gene ID" value="Pp3c24_5250"/>
</dbReference>
<sequence>MLSHILSLCIALKEFCPFFALLNPVVPERASGDLVLRIQVCFRHQRLTDALTSLLCAFRGLDLAAYCRISSDSPGLFVVFLESVDVLSSKICLAVR</sequence>
<evidence type="ECO:0000313" key="2">
    <source>
        <dbReference type="EMBL" id="PNR28068.1"/>
    </source>
</evidence>
<dbReference type="Gramene" id="Pp3c24_5250V3.2">
    <property type="protein sequence ID" value="PAC:32909659.CDS.1"/>
    <property type="gene ID" value="Pp3c24_5250"/>
</dbReference>
<keyword evidence="4" id="KW-1185">Reference proteome</keyword>
<dbReference type="EnsemblPlants" id="Pp3c24_5250V3.2">
    <property type="protein sequence ID" value="PAC:32909659.CDS.1"/>
    <property type="gene ID" value="Pp3c24_5250"/>
</dbReference>
<protein>
    <recommendedName>
        <fullName evidence="5">ACT domain-containing protein</fullName>
    </recommendedName>
</protein>
<gene>
    <name evidence="2" type="ORF">PHYPA_028660</name>
</gene>
<name>A0A2K1IFM2_PHYPA</name>
<evidence type="ECO:0000313" key="3">
    <source>
        <dbReference type="EnsemblPlants" id="PAC:32909658.CDS.1"/>
    </source>
</evidence>
<reference evidence="3" key="3">
    <citation type="submission" date="2020-12" db="UniProtKB">
        <authorList>
            <consortium name="EnsemblPlants"/>
        </authorList>
    </citation>
    <scope>IDENTIFICATION</scope>
</reference>
<dbReference type="EnsemblPlants" id="Pp3c24_5250V3.1">
    <property type="protein sequence ID" value="PAC:32909658.CDS.1"/>
    <property type="gene ID" value="Pp3c24_5250"/>
</dbReference>
<proteinExistence type="predicted"/>
<accession>A0A2K1IFM2</accession>
<dbReference type="Proteomes" id="UP000006727">
    <property type="component" value="Chromosome 24"/>
</dbReference>
<evidence type="ECO:0008006" key="5">
    <source>
        <dbReference type="Google" id="ProtNLM"/>
    </source>
</evidence>
<organism evidence="2">
    <name type="scientific">Physcomitrium patens</name>
    <name type="common">Spreading-leaved earth moss</name>
    <name type="synonym">Physcomitrella patens</name>
    <dbReference type="NCBI Taxonomy" id="3218"/>
    <lineage>
        <taxon>Eukaryota</taxon>
        <taxon>Viridiplantae</taxon>
        <taxon>Streptophyta</taxon>
        <taxon>Embryophyta</taxon>
        <taxon>Bryophyta</taxon>
        <taxon>Bryophytina</taxon>
        <taxon>Bryopsida</taxon>
        <taxon>Funariidae</taxon>
        <taxon>Funariales</taxon>
        <taxon>Funariaceae</taxon>
        <taxon>Physcomitrium</taxon>
    </lineage>
</organism>
<feature type="chain" id="PRO_5036042710" description="ACT domain-containing protein" evidence="1">
    <location>
        <begin position="21"/>
        <end position="96"/>
    </location>
</feature>
<keyword evidence="1" id="KW-0732">Signal</keyword>
<dbReference type="AlphaFoldDB" id="A0A2K1IFM2"/>
<feature type="signal peptide" evidence="1">
    <location>
        <begin position="1"/>
        <end position="20"/>
    </location>
</feature>
<dbReference type="PaxDb" id="3218-PP1S274_54V6.1"/>
<evidence type="ECO:0000313" key="4">
    <source>
        <dbReference type="Proteomes" id="UP000006727"/>
    </source>
</evidence>
<dbReference type="EMBL" id="ABEU02000024">
    <property type="protein sequence ID" value="PNR28068.1"/>
    <property type="molecule type" value="Genomic_DNA"/>
</dbReference>